<dbReference type="GO" id="GO:0016237">
    <property type="term" value="P:microautophagy"/>
    <property type="evidence" value="ECO:0007669"/>
    <property type="project" value="TreeGrafter"/>
</dbReference>
<evidence type="ECO:0000256" key="1">
    <source>
        <dbReference type="ARBA" id="ARBA00004128"/>
    </source>
</evidence>
<proteinExistence type="predicted"/>
<sequence length="885" mass="98629">MKFGDSLRQHSVPEWAYYNVDYDAVKHLIKECTSAGKGKAIAIPGCDNEGAANGENRLYAVLVAEHERVGLFVKSKSNEIQGRLTNVERVLRKLRSRNVSSGSDVPRPYLSGRYGKLEREAISAGEEIRALSRFVAAQRTAFRKLLKKYKKWSGSTSLEERFRTEVLGRSNSFTNMSMSETFDRWTDLLQAIRTANGSGALPGLTPLQTSKDRPSSQDTRGRVALRSSASVVRQLEEAINTVSDVNFDTAFSEVTIGDKGARAIYWIHPEQLIELQVLLLQHFRLYLTKQTIESASPFSQSPILSRRSSVSTRQEGVMERENDCGVIYVDNADDYGVRQSRSTVSESEDSLTCAAAAARWTSSLDDATIAFRAQGPSPHPGIARIRRKHLGAFLDANRDFKPWKTVGNAASMDLTTPTSTLQSMSLDEARNVLERNKRLEPLVAILCKRTRFLGLSNSSFAGQWATLDTQICYEKMSKDVLTGKDWTSNLMRNCREFPFAILRIRQEGKVAKDVIDLLDKSHLTERIRGFSLASHAIYEFWKPCAMSPPFWIPALSRDIRKVPEHVSLGRRKSSQITVIEHGQNSSASSNSENDRSGSSTAVGDSSTTSVPNTPMYERDFSRLDAIAEVKSAKKIRVDEPSLDKKSRKKGKDERRYWNEYDYPSDDDDDANAYYIYIDPNKEDKWLGQQTAELLFAKITSIFSRNKKSITDEERALSQPLTEEEEDSESTTSPSDSELEWAGNKKSFLSKIRGRKRNDYGTMNIHHNQVKRANTQLKHLILPAVETESSASTSSRLLITAICLSASVILCVLEGILATTGRKKQKGEVDAGILLGVIASLFFALVGVTSVLTARDGIGIFKWACIAIVFSVVCVADGILVGWILV</sequence>
<dbReference type="STRING" id="253628.A0A0D1YWR2"/>
<evidence type="ECO:0000313" key="9">
    <source>
        <dbReference type="EMBL" id="KIW05147.1"/>
    </source>
</evidence>
<dbReference type="Gene3D" id="3.20.100.30">
    <property type="entry name" value="VTC, catalytic tunnel domain"/>
    <property type="match status" value="1"/>
</dbReference>
<evidence type="ECO:0000259" key="8">
    <source>
        <dbReference type="PROSITE" id="PS51382"/>
    </source>
</evidence>
<evidence type="ECO:0000256" key="5">
    <source>
        <dbReference type="ARBA" id="ARBA00023136"/>
    </source>
</evidence>
<feature type="region of interest" description="Disordered" evidence="6">
    <location>
        <begin position="712"/>
        <end position="740"/>
    </location>
</feature>
<comment type="subcellular location">
    <subcellularLocation>
        <location evidence="1">Vacuole membrane</location>
        <topology evidence="1">Multi-pass membrane protein</topology>
    </subcellularLocation>
</comment>
<dbReference type="EMBL" id="KN847538">
    <property type="protein sequence ID" value="KIW05147.1"/>
    <property type="molecule type" value="Genomic_DNA"/>
</dbReference>
<name>A0A0D1YWR2_9PEZI</name>
<feature type="region of interest" description="Disordered" evidence="6">
    <location>
        <begin position="573"/>
        <end position="615"/>
    </location>
</feature>
<dbReference type="AlphaFoldDB" id="A0A0D1YWR2"/>
<dbReference type="CDD" id="cd14474">
    <property type="entry name" value="SPX_YDR089W"/>
    <property type="match status" value="1"/>
</dbReference>
<keyword evidence="10" id="KW-1185">Reference proteome</keyword>
<dbReference type="OrthoDB" id="5588846at2759"/>
<dbReference type="PANTHER" id="PTHR46140">
    <property type="entry name" value="VACUOLAR TRANSPORTER CHAPERONE 1-RELATED"/>
    <property type="match status" value="1"/>
</dbReference>
<dbReference type="GO" id="GO:0042144">
    <property type="term" value="P:vacuole fusion, non-autophagic"/>
    <property type="evidence" value="ECO:0007669"/>
    <property type="project" value="TreeGrafter"/>
</dbReference>
<dbReference type="PANTHER" id="PTHR46140:SF1">
    <property type="entry name" value="VACUOLAR TRANSPORTER CHAPERONE COMPLEX SUBUNIT 4-RELATED"/>
    <property type="match status" value="1"/>
</dbReference>
<evidence type="ECO:0000256" key="6">
    <source>
        <dbReference type="SAM" id="MobiDB-lite"/>
    </source>
</evidence>
<accession>A0A0D1YWR2</accession>
<dbReference type="RefSeq" id="XP_016215016.1">
    <property type="nucleotide sequence ID" value="XM_016356927.1"/>
</dbReference>
<dbReference type="Pfam" id="PF09359">
    <property type="entry name" value="VTC"/>
    <property type="match status" value="1"/>
</dbReference>
<feature type="compositionally biased region" description="Basic and acidic residues" evidence="6">
    <location>
        <begin position="210"/>
        <end position="221"/>
    </location>
</feature>
<evidence type="ECO:0000256" key="3">
    <source>
        <dbReference type="ARBA" id="ARBA00022692"/>
    </source>
</evidence>
<organism evidence="9 10">
    <name type="scientific">Verruconis gallopava</name>
    <dbReference type="NCBI Taxonomy" id="253628"/>
    <lineage>
        <taxon>Eukaryota</taxon>
        <taxon>Fungi</taxon>
        <taxon>Dikarya</taxon>
        <taxon>Ascomycota</taxon>
        <taxon>Pezizomycotina</taxon>
        <taxon>Dothideomycetes</taxon>
        <taxon>Pleosporomycetidae</taxon>
        <taxon>Venturiales</taxon>
        <taxon>Sympoventuriaceae</taxon>
        <taxon>Verruconis</taxon>
    </lineage>
</organism>
<feature type="domain" description="SPX" evidence="8">
    <location>
        <begin position="1"/>
        <end position="163"/>
    </location>
</feature>
<keyword evidence="3 7" id="KW-0812">Transmembrane</keyword>
<dbReference type="GO" id="GO:0000329">
    <property type="term" value="C:fungal-type vacuole membrane"/>
    <property type="evidence" value="ECO:0007669"/>
    <property type="project" value="TreeGrafter"/>
</dbReference>
<keyword evidence="4 7" id="KW-1133">Transmembrane helix</keyword>
<feature type="compositionally biased region" description="Low complexity" evidence="6">
    <location>
        <begin position="584"/>
        <end position="599"/>
    </location>
</feature>
<dbReference type="InterPro" id="IPR018966">
    <property type="entry name" value="VTC_domain"/>
</dbReference>
<keyword evidence="5 7" id="KW-0472">Membrane</keyword>
<evidence type="ECO:0000313" key="10">
    <source>
        <dbReference type="Proteomes" id="UP000053259"/>
    </source>
</evidence>
<dbReference type="InterPro" id="IPR004331">
    <property type="entry name" value="SPX_dom"/>
</dbReference>
<gene>
    <name evidence="9" type="ORF">PV09_03698</name>
</gene>
<evidence type="ECO:0000256" key="2">
    <source>
        <dbReference type="ARBA" id="ARBA00022554"/>
    </source>
</evidence>
<dbReference type="Proteomes" id="UP000053259">
    <property type="component" value="Unassembled WGS sequence"/>
</dbReference>
<feature type="region of interest" description="Disordered" evidence="6">
    <location>
        <begin position="199"/>
        <end position="222"/>
    </location>
</feature>
<dbReference type="InterPro" id="IPR051572">
    <property type="entry name" value="VTC_Complex_Subunit"/>
</dbReference>
<evidence type="ECO:0000256" key="4">
    <source>
        <dbReference type="ARBA" id="ARBA00022989"/>
    </source>
</evidence>
<feature type="transmembrane region" description="Helical" evidence="7">
    <location>
        <begin position="796"/>
        <end position="818"/>
    </location>
</feature>
<dbReference type="GO" id="GO:0006799">
    <property type="term" value="P:polyphosphate biosynthetic process"/>
    <property type="evidence" value="ECO:0007669"/>
    <property type="project" value="UniProtKB-ARBA"/>
</dbReference>
<dbReference type="PROSITE" id="PS51382">
    <property type="entry name" value="SPX"/>
    <property type="match status" value="1"/>
</dbReference>
<dbReference type="InterPro" id="IPR042267">
    <property type="entry name" value="VTC_sf"/>
</dbReference>
<dbReference type="GO" id="GO:0033254">
    <property type="term" value="C:vacuolar transporter chaperone complex"/>
    <property type="evidence" value="ECO:0007669"/>
    <property type="project" value="TreeGrafter"/>
</dbReference>
<dbReference type="VEuPathDB" id="FungiDB:PV09_03698"/>
<dbReference type="GeneID" id="27311671"/>
<dbReference type="GO" id="GO:0007034">
    <property type="term" value="P:vacuolar transport"/>
    <property type="evidence" value="ECO:0007669"/>
    <property type="project" value="TreeGrafter"/>
</dbReference>
<feature type="transmembrane region" description="Helical" evidence="7">
    <location>
        <begin position="830"/>
        <end position="853"/>
    </location>
</feature>
<reference evidence="9 10" key="1">
    <citation type="submission" date="2015-01" db="EMBL/GenBank/DDBJ databases">
        <title>The Genome Sequence of Ochroconis gallopava CBS43764.</title>
        <authorList>
            <consortium name="The Broad Institute Genomics Platform"/>
            <person name="Cuomo C."/>
            <person name="de Hoog S."/>
            <person name="Gorbushina A."/>
            <person name="Stielow B."/>
            <person name="Teixiera M."/>
            <person name="Abouelleil A."/>
            <person name="Chapman S.B."/>
            <person name="Priest M."/>
            <person name="Young S.K."/>
            <person name="Wortman J."/>
            <person name="Nusbaum C."/>
            <person name="Birren B."/>
        </authorList>
    </citation>
    <scope>NUCLEOTIDE SEQUENCE [LARGE SCALE GENOMIC DNA]</scope>
    <source>
        <strain evidence="9 10">CBS 43764</strain>
    </source>
</reference>
<dbReference type="HOGENOM" id="CLU_015643_0_0_1"/>
<evidence type="ECO:0000256" key="7">
    <source>
        <dbReference type="SAM" id="Phobius"/>
    </source>
</evidence>
<feature type="transmembrane region" description="Helical" evidence="7">
    <location>
        <begin position="859"/>
        <end position="884"/>
    </location>
</feature>
<keyword evidence="2" id="KW-0926">Vacuole</keyword>
<protein>
    <recommendedName>
        <fullName evidence="8">SPX domain-containing protein</fullName>
    </recommendedName>
</protein>
<feature type="compositionally biased region" description="Polar residues" evidence="6">
    <location>
        <begin position="600"/>
        <end position="612"/>
    </location>
</feature>
<dbReference type="InParanoid" id="A0A0D1YWR2"/>